<sequence>MWYKGNLIYVYFKDIYEKNVSEDEILLLICLFY</sequence>
<dbReference type="AlphaFoldDB" id="A0A1H6ZI15"/>
<dbReference type="STRING" id="1416801.SAMN05192553_104273"/>
<dbReference type="Proteomes" id="UP000199403">
    <property type="component" value="Unassembled WGS sequence"/>
</dbReference>
<gene>
    <name evidence="1" type="ORF">SAMN05192553_104273</name>
</gene>
<evidence type="ECO:0000313" key="2">
    <source>
        <dbReference type="Proteomes" id="UP000199403"/>
    </source>
</evidence>
<reference evidence="2" key="1">
    <citation type="submission" date="2016-10" db="EMBL/GenBank/DDBJ databases">
        <authorList>
            <person name="Varghese N."/>
            <person name="Submissions S."/>
        </authorList>
    </citation>
    <scope>NUCLEOTIDE SEQUENCE [LARGE SCALE GENOMIC DNA]</scope>
    <source>
        <strain evidence="2">IBRC-M 10761</strain>
    </source>
</reference>
<proteinExistence type="predicted"/>
<evidence type="ECO:0000313" key="1">
    <source>
        <dbReference type="EMBL" id="SEJ49312.1"/>
    </source>
</evidence>
<name>A0A1H6ZI15_9BACT</name>
<dbReference type="EMBL" id="FNZH01000004">
    <property type="protein sequence ID" value="SEJ49312.1"/>
    <property type="molecule type" value="Genomic_DNA"/>
</dbReference>
<keyword evidence="2" id="KW-1185">Reference proteome</keyword>
<organism evidence="1 2">
    <name type="scientific">Cyclobacterium xiamenense</name>
    <dbReference type="NCBI Taxonomy" id="1297121"/>
    <lineage>
        <taxon>Bacteria</taxon>
        <taxon>Pseudomonadati</taxon>
        <taxon>Bacteroidota</taxon>
        <taxon>Cytophagia</taxon>
        <taxon>Cytophagales</taxon>
        <taxon>Cyclobacteriaceae</taxon>
        <taxon>Cyclobacterium</taxon>
    </lineage>
</organism>
<protein>
    <submittedName>
        <fullName evidence="1">Uncharacterized protein</fullName>
    </submittedName>
</protein>
<accession>A0A1H6ZI15</accession>